<dbReference type="EMBL" id="QRDW01000021">
    <property type="protein sequence ID" value="RED43709.1"/>
    <property type="molecule type" value="Genomic_DNA"/>
</dbReference>
<gene>
    <name evidence="5" type="ORF">DFP90_12120</name>
</gene>
<dbReference type="PANTHER" id="PTHR46796">
    <property type="entry name" value="HTH-TYPE TRANSCRIPTIONAL ACTIVATOR RHAS-RELATED"/>
    <property type="match status" value="1"/>
</dbReference>
<evidence type="ECO:0000313" key="6">
    <source>
        <dbReference type="Proteomes" id="UP000256845"/>
    </source>
</evidence>
<dbReference type="OrthoDB" id="9806208at2"/>
<dbReference type="InterPro" id="IPR020449">
    <property type="entry name" value="Tscrpt_reg_AraC-type_HTH"/>
</dbReference>
<organism evidence="5 6">
    <name type="scientific">Aestuariispira insulae</name>
    <dbReference type="NCBI Taxonomy" id="1461337"/>
    <lineage>
        <taxon>Bacteria</taxon>
        <taxon>Pseudomonadati</taxon>
        <taxon>Pseudomonadota</taxon>
        <taxon>Alphaproteobacteria</taxon>
        <taxon>Rhodospirillales</taxon>
        <taxon>Kiloniellaceae</taxon>
        <taxon>Aestuariispira</taxon>
    </lineage>
</organism>
<name>A0A3D9H2I1_9PROT</name>
<accession>A0A3D9H2I1</accession>
<comment type="caution">
    <text evidence="5">The sequence shown here is derived from an EMBL/GenBank/DDBJ whole genome shotgun (WGS) entry which is preliminary data.</text>
</comment>
<dbReference type="Proteomes" id="UP000256845">
    <property type="component" value="Unassembled WGS sequence"/>
</dbReference>
<dbReference type="PROSITE" id="PS01124">
    <property type="entry name" value="HTH_ARAC_FAMILY_2"/>
    <property type="match status" value="1"/>
</dbReference>
<evidence type="ECO:0000256" key="2">
    <source>
        <dbReference type="ARBA" id="ARBA00023125"/>
    </source>
</evidence>
<reference evidence="5 6" key="1">
    <citation type="submission" date="2018-07" db="EMBL/GenBank/DDBJ databases">
        <title>Genomic Encyclopedia of Type Strains, Phase III (KMG-III): the genomes of soil and plant-associated and newly described type strains.</title>
        <authorList>
            <person name="Whitman W."/>
        </authorList>
    </citation>
    <scope>NUCLEOTIDE SEQUENCE [LARGE SCALE GENOMIC DNA]</scope>
    <source>
        <strain evidence="5 6">CECT 8488</strain>
    </source>
</reference>
<dbReference type="Pfam" id="PF12833">
    <property type="entry name" value="HTH_18"/>
    <property type="match status" value="1"/>
</dbReference>
<protein>
    <submittedName>
        <fullName evidence="5">AraC family transcriptional regulator</fullName>
    </submittedName>
</protein>
<keyword evidence="2" id="KW-0238">DNA-binding</keyword>
<dbReference type="SUPFAM" id="SSF46689">
    <property type="entry name" value="Homeodomain-like"/>
    <property type="match status" value="2"/>
</dbReference>
<dbReference type="AlphaFoldDB" id="A0A3D9H2I1"/>
<evidence type="ECO:0000256" key="1">
    <source>
        <dbReference type="ARBA" id="ARBA00023015"/>
    </source>
</evidence>
<sequence>MKQFTEAKDILLKQGFEDKNTLLCGPDCIMVEWFRKKGDTVFKSPTGKPHHSLAINLAGGGGTRRLSDSGVLKGWGAGQITTYHAEQSAEWWYEKEDASFVTFYFKPEYLEHMAGSNLDVNPSKIDFRSVFKAKKPFYHDIMRHLVLPYDWQAPENQLGLSHAVQLLTYRLMKDFVNFREPVLSSGSLPPITKKRLIEYLEVNYSKPITVEELAGVANLSSFHFLRLFKQTFNQTPHQYLLKLRIEKACGLLLATDADLSSVALATGFSSQAHFSHRFKLQKGVSPGRFRMDAVGRFIA</sequence>
<dbReference type="InterPro" id="IPR018062">
    <property type="entry name" value="HTH_AraC-typ_CS"/>
</dbReference>
<keyword evidence="6" id="KW-1185">Reference proteome</keyword>
<dbReference type="InterPro" id="IPR009057">
    <property type="entry name" value="Homeodomain-like_sf"/>
</dbReference>
<dbReference type="GO" id="GO:0003700">
    <property type="term" value="F:DNA-binding transcription factor activity"/>
    <property type="evidence" value="ECO:0007669"/>
    <property type="project" value="InterPro"/>
</dbReference>
<evidence type="ECO:0000313" key="5">
    <source>
        <dbReference type="EMBL" id="RED43709.1"/>
    </source>
</evidence>
<dbReference type="PROSITE" id="PS00041">
    <property type="entry name" value="HTH_ARAC_FAMILY_1"/>
    <property type="match status" value="1"/>
</dbReference>
<keyword evidence="3" id="KW-0804">Transcription</keyword>
<dbReference type="PRINTS" id="PR00032">
    <property type="entry name" value="HTHARAC"/>
</dbReference>
<dbReference type="InterPro" id="IPR050204">
    <property type="entry name" value="AraC_XylS_family_regulators"/>
</dbReference>
<evidence type="ECO:0000256" key="3">
    <source>
        <dbReference type="ARBA" id="ARBA00023163"/>
    </source>
</evidence>
<dbReference type="GO" id="GO:0043565">
    <property type="term" value="F:sequence-specific DNA binding"/>
    <property type="evidence" value="ECO:0007669"/>
    <property type="project" value="InterPro"/>
</dbReference>
<dbReference type="Gene3D" id="1.10.10.60">
    <property type="entry name" value="Homeodomain-like"/>
    <property type="match status" value="2"/>
</dbReference>
<evidence type="ECO:0000259" key="4">
    <source>
        <dbReference type="PROSITE" id="PS01124"/>
    </source>
</evidence>
<dbReference type="InterPro" id="IPR018060">
    <property type="entry name" value="HTH_AraC"/>
</dbReference>
<keyword evidence="1" id="KW-0805">Transcription regulation</keyword>
<proteinExistence type="predicted"/>
<dbReference type="PANTHER" id="PTHR46796:SF6">
    <property type="entry name" value="ARAC SUBFAMILY"/>
    <property type="match status" value="1"/>
</dbReference>
<dbReference type="SMART" id="SM00342">
    <property type="entry name" value="HTH_ARAC"/>
    <property type="match status" value="1"/>
</dbReference>
<feature type="domain" description="HTH araC/xylS-type" evidence="4">
    <location>
        <begin position="194"/>
        <end position="292"/>
    </location>
</feature>
<dbReference type="RefSeq" id="WP_115939601.1">
    <property type="nucleotide sequence ID" value="NZ_QRDW01000021.1"/>
</dbReference>